<feature type="domain" description="Nucleolar complex-associated protein 3 N-terminal" evidence="8">
    <location>
        <begin position="181"/>
        <end position="276"/>
    </location>
</feature>
<feature type="region of interest" description="Disordered" evidence="6">
    <location>
        <begin position="657"/>
        <end position="735"/>
    </location>
</feature>
<dbReference type="PANTHER" id="PTHR14428">
    <property type="entry name" value="NUCLEOLAR COMPLEX PROTEIN 3"/>
    <property type="match status" value="1"/>
</dbReference>
<feature type="compositionally biased region" description="Basic residues" evidence="6">
    <location>
        <begin position="7"/>
        <end position="19"/>
    </location>
</feature>
<evidence type="ECO:0000256" key="4">
    <source>
        <dbReference type="ARBA" id="ARBA00023242"/>
    </source>
</evidence>
<evidence type="ECO:0000259" key="8">
    <source>
        <dbReference type="Pfam" id="PF07540"/>
    </source>
</evidence>
<dbReference type="InterPro" id="IPR016903">
    <property type="entry name" value="Nucleolar_cplx-assoc_3"/>
</dbReference>
<evidence type="ECO:0000256" key="3">
    <source>
        <dbReference type="ARBA" id="ARBA00023054"/>
    </source>
</evidence>
<dbReference type="PANTHER" id="PTHR14428:SF5">
    <property type="entry name" value="NUCLEOLAR COMPLEX PROTEIN 3 HOMOLOG"/>
    <property type="match status" value="1"/>
</dbReference>
<name>A0A3B3ZIH7_9GOBI</name>
<dbReference type="AlphaFoldDB" id="A0A3B3ZIH7"/>
<protein>
    <recommendedName>
        <fullName evidence="5">Nucleolar complex protein 3 homolog</fullName>
        <shortName evidence="5">NOC3 protein homolog</shortName>
    </recommendedName>
</protein>
<feature type="compositionally biased region" description="Polar residues" evidence="6">
    <location>
        <begin position="696"/>
        <end position="729"/>
    </location>
</feature>
<feature type="compositionally biased region" description="Basic and acidic residues" evidence="6">
    <location>
        <begin position="669"/>
        <end position="681"/>
    </location>
</feature>
<reference evidence="9" key="1">
    <citation type="submission" date="2025-08" db="UniProtKB">
        <authorList>
            <consortium name="Ensembl"/>
        </authorList>
    </citation>
    <scope>IDENTIFICATION</scope>
</reference>
<feature type="region of interest" description="Disordered" evidence="6">
    <location>
        <begin position="1"/>
        <end position="81"/>
    </location>
</feature>
<keyword evidence="3" id="KW-0175">Coiled coil</keyword>
<organism evidence="9 10">
    <name type="scientific">Periophthalmus magnuspinnatus</name>
    <dbReference type="NCBI Taxonomy" id="409849"/>
    <lineage>
        <taxon>Eukaryota</taxon>
        <taxon>Metazoa</taxon>
        <taxon>Chordata</taxon>
        <taxon>Craniata</taxon>
        <taxon>Vertebrata</taxon>
        <taxon>Euteleostomi</taxon>
        <taxon>Actinopterygii</taxon>
        <taxon>Neopterygii</taxon>
        <taxon>Teleostei</taxon>
        <taxon>Neoteleostei</taxon>
        <taxon>Acanthomorphata</taxon>
        <taxon>Gobiaria</taxon>
        <taxon>Gobiiformes</taxon>
        <taxon>Gobioidei</taxon>
        <taxon>Gobiidae</taxon>
        <taxon>Oxudercinae</taxon>
        <taxon>Periophthalmus</taxon>
    </lineage>
</organism>
<dbReference type="InterPro" id="IPR016024">
    <property type="entry name" value="ARM-type_fold"/>
</dbReference>
<evidence type="ECO:0000256" key="2">
    <source>
        <dbReference type="ARBA" id="ARBA00007797"/>
    </source>
</evidence>
<proteinExistence type="inferred from homology"/>
<evidence type="ECO:0000313" key="10">
    <source>
        <dbReference type="Proteomes" id="UP000261520"/>
    </source>
</evidence>
<dbReference type="Proteomes" id="UP000261520">
    <property type="component" value="Unplaced"/>
</dbReference>
<feature type="domain" description="CCAAT-binding factor" evidence="7">
    <location>
        <begin position="508"/>
        <end position="656"/>
    </location>
</feature>
<dbReference type="Pfam" id="PF07540">
    <property type="entry name" value="NOC3p"/>
    <property type="match status" value="1"/>
</dbReference>
<evidence type="ECO:0000256" key="5">
    <source>
        <dbReference type="PIRNR" id="PIRNR028977"/>
    </source>
</evidence>
<reference evidence="9" key="2">
    <citation type="submission" date="2025-09" db="UniProtKB">
        <authorList>
            <consortium name="Ensembl"/>
        </authorList>
    </citation>
    <scope>IDENTIFICATION</scope>
</reference>
<dbReference type="Pfam" id="PF03914">
    <property type="entry name" value="CBF"/>
    <property type="match status" value="1"/>
</dbReference>
<keyword evidence="10" id="KW-1185">Reference proteome</keyword>
<evidence type="ECO:0000259" key="7">
    <source>
        <dbReference type="Pfam" id="PF03914"/>
    </source>
</evidence>
<dbReference type="STRING" id="409849.ENSPMGP00000004403"/>
<comment type="subcellular location">
    <subcellularLocation>
        <location evidence="1 5">Nucleus</location>
        <location evidence="1 5">Nucleolus</location>
    </subcellularLocation>
</comment>
<dbReference type="Ensembl" id="ENSPMGT00000004672.1">
    <property type="protein sequence ID" value="ENSPMGP00000004403.1"/>
    <property type="gene ID" value="ENSPMGG00000003721.1"/>
</dbReference>
<dbReference type="GO" id="GO:0006270">
    <property type="term" value="P:DNA replication initiation"/>
    <property type="evidence" value="ECO:0007669"/>
    <property type="project" value="TreeGrafter"/>
</dbReference>
<dbReference type="InterPro" id="IPR011501">
    <property type="entry name" value="Noc3_N"/>
</dbReference>
<dbReference type="GO" id="GO:0003682">
    <property type="term" value="F:chromatin binding"/>
    <property type="evidence" value="ECO:0007669"/>
    <property type="project" value="TreeGrafter"/>
</dbReference>
<evidence type="ECO:0000256" key="6">
    <source>
        <dbReference type="SAM" id="MobiDB-lite"/>
    </source>
</evidence>
<accession>A0A3B3ZIH7</accession>
<dbReference type="GO" id="GO:0005730">
    <property type="term" value="C:nucleolus"/>
    <property type="evidence" value="ECO:0007669"/>
    <property type="project" value="UniProtKB-SubCell"/>
</dbReference>
<evidence type="ECO:0000313" key="9">
    <source>
        <dbReference type="Ensembl" id="ENSPMGP00000004403.1"/>
    </source>
</evidence>
<keyword evidence="4" id="KW-0539">Nucleus</keyword>
<dbReference type="InterPro" id="IPR005612">
    <property type="entry name" value="CCAAT-binding_factor"/>
</dbReference>
<sequence>MGPVSPRSKKRRPSFRKLLKTSGVKLENKLKNKTFKQQNVAKKQRKEQKRLRKALKSTANSKPQELLTFAKRPDEEEEEQFLEELPSDMLEEEDLQQMKDMAQRASFITRDLSSSAPVHSTKKRKSELLRNLEKVPRKMAKTEEKEVIHLLPIKDKRGVVPQSVERGADLSPEHRELRLTQRKQQMAALASAVIADPHTTIKRLKELRSMLSEPDPSIAVTVKKLVMVSLMEVFKDITPTYKIRPLSTTEKSAKVKKETQALREFEEGLLSQYKFYLEDLEQIVADWRGSRTKRVQTVSLDSYRGLALVSVKCLCELLLNLSHFNFHNNIIVVLVPLMNHQDREISDLVCGAFRSLFAQDKVGGASLAAVRVISGLVKSHNYELRPEVLQTLLSLRIKEVQMKRDIEDTAPKHKFMNNKDKKKNLSRMQRKWKKAEDKLHKELLEAEATESKEKKLKLHTEVLNVIFVIYFRILKKSQKSVLLPVVLEGLAHFAHLINLEFFDDLVTVLQQLIQSGVRDVLTIDPLKFYSQLYSVLLQLHAGSTNEDVLIALRCVDTMFPRRRKHVTLQRVMSYLKRLSTLSLHTLPNASVAILATNRTLLQTFPRCDALLDTEVQGSGCFLPELNEPEHCHAHNTTLWELRPLQRHFHPTVQTLASHLSHGAPTEGSKSLRAELSRRPPEDLFEDYSIKDMSFNPPVSSQSAARRKQVSLSSQSAAGRKQVSLSSQSGAEPDLT</sequence>
<feature type="compositionally biased region" description="Basic residues" evidence="6">
    <location>
        <begin position="42"/>
        <end position="55"/>
    </location>
</feature>
<dbReference type="SUPFAM" id="SSF48371">
    <property type="entry name" value="ARM repeat"/>
    <property type="match status" value="1"/>
</dbReference>
<dbReference type="PIRSF" id="PIRSF028977">
    <property type="entry name" value="Nucleolar_complex_p3"/>
    <property type="match status" value="1"/>
</dbReference>
<comment type="similarity">
    <text evidence="2 5">Belongs to the CBF/MAK21 family.</text>
</comment>
<evidence type="ECO:0000256" key="1">
    <source>
        <dbReference type="ARBA" id="ARBA00004604"/>
    </source>
</evidence>